<dbReference type="RefSeq" id="WP_036395741.1">
    <property type="nucleotide sequence ID" value="NZ_CCBB010000001.1"/>
</dbReference>
<dbReference type="STRING" id="258533.BN977_00183"/>
<dbReference type="eggNOG" id="ENOG5031C8S">
    <property type="taxonomic scope" value="Bacteria"/>
</dbReference>
<dbReference type="AlphaFoldDB" id="W9BG35"/>
<sequence>MSDTPLAAVQAYLSAFNAGDVDAMTAAFVSDGSILDGMAPHLWIGPTAVADWYRDVMAESAHLGASNYHVTLGEPLHNDEKGDSAYIVAPATMTFDLKGASRTQTGSMFTLALRKVAEGWRVAAWAWAKGAPS</sequence>
<feature type="domain" description="SnoaL-like" evidence="1">
    <location>
        <begin position="7"/>
        <end position="123"/>
    </location>
</feature>
<accession>W9BG35</accession>
<proteinExistence type="predicted"/>
<dbReference type="Proteomes" id="UP000028870">
    <property type="component" value="Unassembled WGS sequence"/>
</dbReference>
<dbReference type="InterPro" id="IPR032710">
    <property type="entry name" value="NTF2-like_dom_sf"/>
</dbReference>
<gene>
    <name evidence="2" type="ORF">BN977_00183</name>
</gene>
<dbReference type="SUPFAM" id="SSF54427">
    <property type="entry name" value="NTF2-like"/>
    <property type="match status" value="1"/>
</dbReference>
<evidence type="ECO:0000313" key="3">
    <source>
        <dbReference type="Proteomes" id="UP000028870"/>
    </source>
</evidence>
<organism evidence="2 3">
    <name type="scientific">Mycolicibacterium cosmeticum</name>
    <dbReference type="NCBI Taxonomy" id="258533"/>
    <lineage>
        <taxon>Bacteria</taxon>
        <taxon>Bacillati</taxon>
        <taxon>Actinomycetota</taxon>
        <taxon>Actinomycetes</taxon>
        <taxon>Mycobacteriales</taxon>
        <taxon>Mycobacteriaceae</taxon>
        <taxon>Mycolicibacterium</taxon>
    </lineage>
</organism>
<dbReference type="EMBL" id="CCBB010000001">
    <property type="protein sequence ID" value="CDO05415.1"/>
    <property type="molecule type" value="Genomic_DNA"/>
</dbReference>
<dbReference type="Gene3D" id="3.10.450.50">
    <property type="match status" value="1"/>
</dbReference>
<protein>
    <submittedName>
        <fullName evidence="2">SnoaL-like domain protein</fullName>
    </submittedName>
</protein>
<name>W9BG35_MYCCO</name>
<comment type="caution">
    <text evidence="2">The sequence shown here is derived from an EMBL/GenBank/DDBJ whole genome shotgun (WGS) entry which is preliminary data.</text>
</comment>
<dbReference type="OrthoDB" id="119950at2"/>
<dbReference type="InterPro" id="IPR037401">
    <property type="entry name" value="SnoaL-like"/>
</dbReference>
<keyword evidence="3" id="KW-1185">Reference proteome</keyword>
<evidence type="ECO:0000313" key="2">
    <source>
        <dbReference type="EMBL" id="CDO05415.1"/>
    </source>
</evidence>
<dbReference type="Pfam" id="PF13474">
    <property type="entry name" value="SnoaL_3"/>
    <property type="match status" value="1"/>
</dbReference>
<evidence type="ECO:0000259" key="1">
    <source>
        <dbReference type="Pfam" id="PF13474"/>
    </source>
</evidence>
<reference evidence="2" key="1">
    <citation type="submission" date="2014-03" db="EMBL/GenBank/DDBJ databases">
        <title>Draft Genome Sequence of Mycobacterium cosmeticum DSM 44829.</title>
        <authorList>
            <person name="Croce O."/>
            <person name="Robert C."/>
            <person name="Raoult D."/>
            <person name="Drancourt M."/>
        </authorList>
    </citation>
    <scope>NUCLEOTIDE SEQUENCE [LARGE SCALE GENOMIC DNA]</scope>
    <source>
        <strain evidence="2">DSM 44829</strain>
    </source>
</reference>
<reference evidence="2" key="2">
    <citation type="submission" date="2014-03" db="EMBL/GenBank/DDBJ databases">
        <authorList>
            <person name="Urmite Genomes"/>
        </authorList>
    </citation>
    <scope>NUCLEOTIDE SEQUENCE</scope>
    <source>
        <strain evidence="2">DSM 44829</strain>
    </source>
</reference>